<feature type="region of interest" description="Disordered" evidence="1">
    <location>
        <begin position="359"/>
        <end position="408"/>
    </location>
</feature>
<dbReference type="EMBL" id="JACXVP010000009">
    <property type="protein sequence ID" value="KAG5586227.1"/>
    <property type="molecule type" value="Genomic_DNA"/>
</dbReference>
<feature type="compositionally biased region" description="Pro residues" evidence="1">
    <location>
        <begin position="395"/>
        <end position="408"/>
    </location>
</feature>
<dbReference type="PANTHER" id="PTHR47377">
    <property type="entry name" value="RHODANESE-LIKE DOMAIN-CONTAINING PROTEIN 4, CHLOROPLASTIC"/>
    <property type="match status" value="1"/>
</dbReference>
<protein>
    <recommendedName>
        <fullName evidence="4">Rhodanese-like domain-containing protein 4A, chloroplastic</fullName>
    </recommendedName>
</protein>
<accession>A0A9J5XCW2</accession>
<keyword evidence="3" id="KW-1185">Reference proteome</keyword>
<dbReference type="OrthoDB" id="1696354at2759"/>
<evidence type="ECO:0000313" key="3">
    <source>
        <dbReference type="Proteomes" id="UP000824120"/>
    </source>
</evidence>
<dbReference type="InterPro" id="IPR036873">
    <property type="entry name" value="Rhodanese-like_dom_sf"/>
</dbReference>
<dbReference type="PANTHER" id="PTHR47377:SF3">
    <property type="entry name" value="RHODANESE-LIKE DOMAIN-CONTAINING PROTEIN 4A, CHLOROPLASTIC"/>
    <property type="match status" value="1"/>
</dbReference>
<gene>
    <name evidence="2" type="ORF">H5410_046661</name>
</gene>
<dbReference type="InterPro" id="IPR044240">
    <property type="entry name" value="STR4-like"/>
</dbReference>
<evidence type="ECO:0000313" key="2">
    <source>
        <dbReference type="EMBL" id="KAG5586227.1"/>
    </source>
</evidence>
<organism evidence="2 3">
    <name type="scientific">Solanum commersonii</name>
    <name type="common">Commerson's wild potato</name>
    <name type="synonym">Commerson's nightshade</name>
    <dbReference type="NCBI Taxonomy" id="4109"/>
    <lineage>
        <taxon>Eukaryota</taxon>
        <taxon>Viridiplantae</taxon>
        <taxon>Streptophyta</taxon>
        <taxon>Embryophyta</taxon>
        <taxon>Tracheophyta</taxon>
        <taxon>Spermatophyta</taxon>
        <taxon>Magnoliopsida</taxon>
        <taxon>eudicotyledons</taxon>
        <taxon>Gunneridae</taxon>
        <taxon>Pentapetalae</taxon>
        <taxon>asterids</taxon>
        <taxon>lamiids</taxon>
        <taxon>Solanales</taxon>
        <taxon>Solanaceae</taxon>
        <taxon>Solanoideae</taxon>
        <taxon>Solaneae</taxon>
        <taxon>Solanum</taxon>
    </lineage>
</organism>
<reference evidence="2 3" key="1">
    <citation type="submission" date="2020-09" db="EMBL/GenBank/DDBJ databases">
        <title>De no assembly of potato wild relative species, Solanum commersonii.</title>
        <authorList>
            <person name="Cho K."/>
        </authorList>
    </citation>
    <scope>NUCLEOTIDE SEQUENCE [LARGE SCALE GENOMIC DNA]</scope>
    <source>
        <strain evidence="2">LZ3.2</strain>
        <tissue evidence="2">Leaf</tissue>
    </source>
</reference>
<evidence type="ECO:0000256" key="1">
    <source>
        <dbReference type="SAM" id="MobiDB-lite"/>
    </source>
</evidence>
<proteinExistence type="predicted"/>
<dbReference type="Proteomes" id="UP000824120">
    <property type="component" value="Chromosome 9"/>
</dbReference>
<dbReference type="AlphaFoldDB" id="A0A9J5XCW2"/>
<evidence type="ECO:0008006" key="4">
    <source>
        <dbReference type="Google" id="ProtNLM"/>
    </source>
</evidence>
<sequence>MMESLSIGISTCLLVKTHPQSLTSSPKFRCSPTLLCNSIQLNSPKTRNLSPVLQTETPIHLISPKFYLSFLSMTLSFPLTSFASSETTIPTSTKLNLEAILVSIDDFFTKYPFFVAGVTFIWLVVIPLAEEYLQKYKFISAVDAFAKLRDDTTSQLLDIRDNKSLAYLPSPSLRMFNKSEMQVEFRQGDEDAFVKSVFQIFNDPQNTTLCVIDNSKWSSQTSYAGGVGEAAIGTLPGCPSSGRCRCPFHLNFFLFKLPHLLSDDFLRGISFFDVEGSFDGNSIKVAELLVKNGLKEAYAIRGGIRGKKGWQEIQETLLPPSVHIYPKKKDKGLQPQGSNNGVIQANEINSQSPSAIGVTQVEQISSGPIKKSADSLSAIKCGPRSSSPYPNYPDLKPPSSPSPSKPQN</sequence>
<dbReference type="Gene3D" id="3.40.250.10">
    <property type="entry name" value="Rhodanese-like domain"/>
    <property type="match status" value="1"/>
</dbReference>
<name>A0A9J5XCW2_SOLCO</name>
<comment type="caution">
    <text evidence="2">The sequence shown here is derived from an EMBL/GenBank/DDBJ whole genome shotgun (WGS) entry which is preliminary data.</text>
</comment>